<dbReference type="AlphaFoldDB" id="A0A0N4ZYG5"/>
<name>A0A0N4ZYG5_PARTI</name>
<accession>A0A0N4ZYG5</accession>
<dbReference type="WBParaSite" id="PTRK_0001383500.1">
    <property type="protein sequence ID" value="PTRK_0001383500.1"/>
    <property type="gene ID" value="PTRK_0001383500"/>
</dbReference>
<sequence>MDLTSFPDEILAKIFSFMKVKDLIKVKLTSRRFNEIIERNNSMMDKITLSYVKINCYQYLNLYEKYDLLLLYGSDEFPIQQKMMKMVSFVICNIFFIIVKERLTRKQVEKYFKLSKFGKNSSLFISSQDETDVFSLLITYFSKRHQTVNKLKLSISQCVATTNIYEFLKCIKVRNSLTIRNWIMNKVNLEEFVQRVFYYNGSLQHMTIHGRKLFSNESIVKLFCDDLINRIENGCPHHSFTLSLVSFDGIDKFREMLTNFQDSISNHGPFSNISNETLGDGIKMINSVPCEVCKYEKDLEIYFKKVVPKRGNMPGYFFFI</sequence>
<proteinExistence type="predicted"/>
<dbReference type="SUPFAM" id="SSF81383">
    <property type="entry name" value="F-box domain"/>
    <property type="match status" value="1"/>
</dbReference>
<dbReference type="Proteomes" id="UP000038045">
    <property type="component" value="Unplaced"/>
</dbReference>
<evidence type="ECO:0000313" key="3">
    <source>
        <dbReference type="WBParaSite" id="PTRK_0001383500.1"/>
    </source>
</evidence>
<evidence type="ECO:0000259" key="1">
    <source>
        <dbReference type="PROSITE" id="PS50181"/>
    </source>
</evidence>
<dbReference type="InterPro" id="IPR001810">
    <property type="entry name" value="F-box_dom"/>
</dbReference>
<dbReference type="Gene3D" id="1.20.1280.50">
    <property type="match status" value="1"/>
</dbReference>
<protein>
    <submittedName>
        <fullName evidence="3">F-box domain-containing protein</fullName>
    </submittedName>
</protein>
<organism evidence="2 3">
    <name type="scientific">Parastrongyloides trichosuri</name>
    <name type="common">Possum-specific nematode worm</name>
    <dbReference type="NCBI Taxonomy" id="131310"/>
    <lineage>
        <taxon>Eukaryota</taxon>
        <taxon>Metazoa</taxon>
        <taxon>Ecdysozoa</taxon>
        <taxon>Nematoda</taxon>
        <taxon>Chromadorea</taxon>
        <taxon>Rhabditida</taxon>
        <taxon>Tylenchina</taxon>
        <taxon>Panagrolaimomorpha</taxon>
        <taxon>Strongyloidoidea</taxon>
        <taxon>Strongyloididae</taxon>
        <taxon>Parastrongyloides</taxon>
    </lineage>
</organism>
<dbReference type="Pfam" id="PF12937">
    <property type="entry name" value="F-box-like"/>
    <property type="match status" value="1"/>
</dbReference>
<reference evidence="3" key="1">
    <citation type="submission" date="2017-02" db="UniProtKB">
        <authorList>
            <consortium name="WormBaseParasite"/>
        </authorList>
    </citation>
    <scope>IDENTIFICATION</scope>
</reference>
<feature type="domain" description="F-box" evidence="1">
    <location>
        <begin position="1"/>
        <end position="47"/>
    </location>
</feature>
<keyword evidence="2" id="KW-1185">Reference proteome</keyword>
<dbReference type="PROSITE" id="PS50181">
    <property type="entry name" value="FBOX"/>
    <property type="match status" value="1"/>
</dbReference>
<dbReference type="InterPro" id="IPR036047">
    <property type="entry name" value="F-box-like_dom_sf"/>
</dbReference>
<evidence type="ECO:0000313" key="2">
    <source>
        <dbReference type="Proteomes" id="UP000038045"/>
    </source>
</evidence>
<dbReference type="SMART" id="SM00256">
    <property type="entry name" value="FBOX"/>
    <property type="match status" value="1"/>
</dbReference>
<dbReference type="CDD" id="cd09917">
    <property type="entry name" value="F-box_SF"/>
    <property type="match status" value="1"/>
</dbReference>